<dbReference type="GO" id="GO:0006261">
    <property type="term" value="P:DNA-templated DNA replication"/>
    <property type="evidence" value="ECO:0007669"/>
    <property type="project" value="TreeGrafter"/>
</dbReference>
<dbReference type="SUPFAM" id="SSF52540">
    <property type="entry name" value="P-loop containing nucleoside triphosphate hydrolases"/>
    <property type="match status" value="1"/>
</dbReference>
<dbReference type="InterPro" id="IPR027417">
    <property type="entry name" value="P-loop_NTPase"/>
</dbReference>
<protein>
    <recommendedName>
        <fullName evidence="2">DNA polymerase III subunit delta</fullName>
        <ecNumber evidence="1">2.7.7.7</ecNumber>
    </recommendedName>
</protein>
<evidence type="ECO:0000256" key="7">
    <source>
        <dbReference type="ARBA" id="ARBA00034754"/>
    </source>
</evidence>
<dbReference type="PANTHER" id="PTHR34388:SF1">
    <property type="entry name" value="DNA POLYMERASE III SUBUNIT DELTA"/>
    <property type="match status" value="1"/>
</dbReference>
<sequence>MTVNELLKKISKGDIQHFYFLHGSERVYQKQVLQALTVKLVTEDNRDFNFEEFDGRYSSVHQWIDAAKTIPFMGGTKLVFVENMHDKFTLSEKDTVMEELKELLQDPDADEIAPDASRVQQEQDIGALIDYANAPIEGACLVVASGKVDRRRQLLKKLADGKGSVCCEAPKEYTLVPWVIDLAKEQGYSMSKDSAEVLVGRVGARPGVLAKELEKVLLYVGKEKNVSKNDVSEVVGEIKQQDVFGLTGAIVEKNLDKALKVLQSQFKHGGDAIQILGAITWQFRMIWEVKSYQAQGFPSNQIAKKIGAHPFAVEKSLKYAGKFTNQQLRKCYTELVKTDRILKSSAQRDGAIETLIINLHQAL</sequence>
<feature type="domain" description="DNA polymerase III delta N-terminal" evidence="9">
    <location>
        <begin position="19"/>
        <end position="110"/>
    </location>
</feature>
<dbReference type="Gene3D" id="1.20.272.10">
    <property type="match status" value="1"/>
</dbReference>
<evidence type="ECO:0000259" key="10">
    <source>
        <dbReference type="Pfam" id="PF21694"/>
    </source>
</evidence>
<dbReference type="Gene3D" id="1.10.8.60">
    <property type="match status" value="1"/>
</dbReference>
<reference evidence="11" key="1">
    <citation type="submission" date="2018-05" db="EMBL/GenBank/DDBJ databases">
        <authorList>
            <person name="Lanie J.A."/>
            <person name="Ng W.-L."/>
            <person name="Kazmierczak K.M."/>
            <person name="Andrzejewski T.M."/>
            <person name="Davidsen T.M."/>
            <person name="Wayne K.J."/>
            <person name="Tettelin H."/>
            <person name="Glass J.I."/>
            <person name="Rusch D."/>
            <person name="Podicherti R."/>
            <person name="Tsui H.-C.T."/>
            <person name="Winkler M.E."/>
        </authorList>
    </citation>
    <scope>NUCLEOTIDE SEQUENCE</scope>
</reference>
<evidence type="ECO:0000256" key="3">
    <source>
        <dbReference type="ARBA" id="ARBA00022679"/>
    </source>
</evidence>
<dbReference type="AlphaFoldDB" id="A0A382I7P7"/>
<dbReference type="GO" id="GO:0003887">
    <property type="term" value="F:DNA-directed DNA polymerase activity"/>
    <property type="evidence" value="ECO:0007669"/>
    <property type="project" value="UniProtKB-KW"/>
</dbReference>
<evidence type="ECO:0000256" key="5">
    <source>
        <dbReference type="ARBA" id="ARBA00022705"/>
    </source>
</evidence>
<dbReference type="SUPFAM" id="SSF48019">
    <property type="entry name" value="post-AAA+ oligomerization domain-like"/>
    <property type="match status" value="1"/>
</dbReference>
<keyword evidence="5" id="KW-0235">DNA replication</keyword>
<dbReference type="NCBIfam" id="TIGR01128">
    <property type="entry name" value="holA"/>
    <property type="match status" value="1"/>
</dbReference>
<keyword evidence="4" id="KW-0548">Nucleotidyltransferase</keyword>
<organism evidence="11">
    <name type="scientific">marine metagenome</name>
    <dbReference type="NCBI Taxonomy" id="408172"/>
    <lineage>
        <taxon>unclassified sequences</taxon>
        <taxon>metagenomes</taxon>
        <taxon>ecological metagenomes</taxon>
    </lineage>
</organism>
<dbReference type="GO" id="GO:0009360">
    <property type="term" value="C:DNA polymerase III complex"/>
    <property type="evidence" value="ECO:0007669"/>
    <property type="project" value="InterPro"/>
</dbReference>
<dbReference type="PANTHER" id="PTHR34388">
    <property type="entry name" value="DNA POLYMERASE III SUBUNIT DELTA"/>
    <property type="match status" value="1"/>
</dbReference>
<dbReference type="InterPro" id="IPR005790">
    <property type="entry name" value="DNA_polIII_delta"/>
</dbReference>
<feature type="domain" description="DNA polymerase III delta subunit-like C-terminal" evidence="10">
    <location>
        <begin position="240"/>
        <end position="358"/>
    </location>
</feature>
<evidence type="ECO:0000256" key="2">
    <source>
        <dbReference type="ARBA" id="ARBA00017703"/>
    </source>
</evidence>
<gene>
    <name evidence="11" type="ORF">METZ01_LOCUS247565</name>
</gene>
<evidence type="ECO:0000256" key="4">
    <source>
        <dbReference type="ARBA" id="ARBA00022695"/>
    </source>
</evidence>
<evidence type="ECO:0000256" key="6">
    <source>
        <dbReference type="ARBA" id="ARBA00022932"/>
    </source>
</evidence>
<comment type="similarity">
    <text evidence="7">Belongs to the DNA polymerase HolA subunit family.</text>
</comment>
<keyword evidence="6" id="KW-0239">DNA-directed DNA polymerase</keyword>
<evidence type="ECO:0000256" key="8">
    <source>
        <dbReference type="ARBA" id="ARBA00049244"/>
    </source>
</evidence>
<evidence type="ECO:0000256" key="1">
    <source>
        <dbReference type="ARBA" id="ARBA00012417"/>
    </source>
</evidence>
<dbReference type="InterPro" id="IPR010372">
    <property type="entry name" value="DNA_pol3_delta_N"/>
</dbReference>
<dbReference type="InterPro" id="IPR048466">
    <property type="entry name" value="DNA_pol3_delta-like_C"/>
</dbReference>
<dbReference type="Gene3D" id="3.40.50.300">
    <property type="entry name" value="P-loop containing nucleotide triphosphate hydrolases"/>
    <property type="match status" value="1"/>
</dbReference>
<proteinExistence type="inferred from homology"/>
<dbReference type="InterPro" id="IPR008921">
    <property type="entry name" value="DNA_pol3_clamp-load_cplx_C"/>
</dbReference>
<evidence type="ECO:0000313" key="11">
    <source>
        <dbReference type="EMBL" id="SVB94711.1"/>
    </source>
</evidence>
<comment type="catalytic activity">
    <reaction evidence="8">
        <text>DNA(n) + a 2'-deoxyribonucleoside 5'-triphosphate = DNA(n+1) + diphosphate</text>
        <dbReference type="Rhea" id="RHEA:22508"/>
        <dbReference type="Rhea" id="RHEA-COMP:17339"/>
        <dbReference type="Rhea" id="RHEA-COMP:17340"/>
        <dbReference type="ChEBI" id="CHEBI:33019"/>
        <dbReference type="ChEBI" id="CHEBI:61560"/>
        <dbReference type="ChEBI" id="CHEBI:173112"/>
        <dbReference type="EC" id="2.7.7.7"/>
    </reaction>
</comment>
<dbReference type="Pfam" id="PF06144">
    <property type="entry name" value="DNA_pol3_delta"/>
    <property type="match status" value="1"/>
</dbReference>
<name>A0A382I7P7_9ZZZZ</name>
<dbReference type="GO" id="GO:0003677">
    <property type="term" value="F:DNA binding"/>
    <property type="evidence" value="ECO:0007669"/>
    <property type="project" value="InterPro"/>
</dbReference>
<evidence type="ECO:0000259" key="9">
    <source>
        <dbReference type="Pfam" id="PF06144"/>
    </source>
</evidence>
<dbReference type="Pfam" id="PF21694">
    <property type="entry name" value="DNA_pol3_delta_C"/>
    <property type="match status" value="1"/>
</dbReference>
<accession>A0A382I7P7</accession>
<keyword evidence="3" id="KW-0808">Transferase</keyword>
<dbReference type="EC" id="2.7.7.7" evidence="1"/>
<dbReference type="EMBL" id="UINC01065251">
    <property type="protein sequence ID" value="SVB94711.1"/>
    <property type="molecule type" value="Genomic_DNA"/>
</dbReference>